<organism evidence="7 8">
    <name type="scientific">Desulfomarina profundi</name>
    <dbReference type="NCBI Taxonomy" id="2772557"/>
    <lineage>
        <taxon>Bacteria</taxon>
        <taxon>Pseudomonadati</taxon>
        <taxon>Thermodesulfobacteriota</taxon>
        <taxon>Desulfobulbia</taxon>
        <taxon>Desulfobulbales</taxon>
        <taxon>Desulfobulbaceae</taxon>
        <taxon>Desulfomarina</taxon>
    </lineage>
</organism>
<evidence type="ECO:0000256" key="4">
    <source>
        <dbReference type="SAM" id="MobiDB-lite"/>
    </source>
</evidence>
<evidence type="ECO:0000313" key="8">
    <source>
        <dbReference type="Proteomes" id="UP000826725"/>
    </source>
</evidence>
<dbReference type="RefSeq" id="WP_228855367.1">
    <property type="nucleotide sequence ID" value="NZ_AP024086.1"/>
</dbReference>
<dbReference type="InterPro" id="IPR033764">
    <property type="entry name" value="Sdr_B"/>
</dbReference>
<dbReference type="KEGG" id="dbk:DGMP_37700"/>
<gene>
    <name evidence="7" type="ORF">DGMP_37700</name>
</gene>
<name>A0A8D5G018_9BACT</name>
<feature type="domain" description="SD-repeat containing protein B" evidence="6">
    <location>
        <begin position="1621"/>
        <end position="1732"/>
    </location>
</feature>
<proteinExistence type="predicted"/>
<dbReference type="Pfam" id="PF17210">
    <property type="entry name" value="SdrD_B"/>
    <property type="match status" value="5"/>
</dbReference>
<keyword evidence="8" id="KW-1185">Reference proteome</keyword>
<feature type="region of interest" description="Disordered" evidence="4">
    <location>
        <begin position="1251"/>
        <end position="1287"/>
    </location>
</feature>
<feature type="domain" description="SD-repeat containing protein B" evidence="6">
    <location>
        <begin position="1737"/>
        <end position="1835"/>
    </location>
</feature>
<evidence type="ECO:0000259" key="6">
    <source>
        <dbReference type="Pfam" id="PF17210"/>
    </source>
</evidence>
<feature type="domain" description="SD-repeat containing protein B" evidence="6">
    <location>
        <begin position="1857"/>
        <end position="1945"/>
    </location>
</feature>
<evidence type="ECO:0000256" key="2">
    <source>
        <dbReference type="ARBA" id="ARBA00022525"/>
    </source>
</evidence>
<reference evidence="7" key="1">
    <citation type="submission" date="2020-09" db="EMBL/GenBank/DDBJ databases">
        <title>Desulfogranum mesoprofundum gen. nov., sp. nov., a novel mesophilic, sulfate-reducing chemolithoautotroph isolated from a deep-sea hydrothermal vent chimney in the Suiyo Seamount.</title>
        <authorList>
            <person name="Hashimoto Y."/>
            <person name="Nakagawa S."/>
        </authorList>
    </citation>
    <scope>NUCLEOTIDE SEQUENCE</scope>
    <source>
        <strain evidence="7">KT2</strain>
    </source>
</reference>
<feature type="domain" description="SD-repeat containing protein B" evidence="6">
    <location>
        <begin position="1969"/>
        <end position="2076"/>
    </location>
</feature>
<evidence type="ECO:0000259" key="5">
    <source>
        <dbReference type="Pfam" id="PF01345"/>
    </source>
</evidence>
<keyword evidence="2" id="KW-0964">Secreted</keyword>
<dbReference type="InterPro" id="IPR026466">
    <property type="entry name" value="Fim_isopep_form_D2_dom"/>
</dbReference>
<sequence>MNVVVDQDAVDPMIGEDFTFTVSFDNTAGEDVFGPYIDVLLDGGQDGNDAVTDDGISFQGATYSTATVESSVITVTQTDVGNGLIHPWAKDSNGDALVIHSVNGQSIREGDQFVSLRLPFGSFTTDQPSIDVEITAHMGVNADVDVDLDVNVSTGALYGKDPLDNPQKPDPTLTGIETSSLSFKPEVIQYRKDIEVTNVGADCQQAHDPDYDDTRQWADNSARLFEKNHQEIPTGPNFPATYVATIDVANGQTVTGLTLTEHLPDNIVYTGIASVEVGGVAAGYSTTLNGNDLIITLDNDVAGTAGTDDVVIKYNFYIPEQTTGGAAVIDPLSGDLTHITNNGAVGYNWDPAAGGQGDPNDTAVVGGTVNPEVNAEGHFSSNPDIDDISHAQSIALQKDHSPSQADYAPGDTLDYTLDFQLSDYFSFGDHDPADTSYAFRIDDVVADGLAMHEDGSGNFTATIDIWENGNTYSEILTATGSAGDKMWFTTGTTDDPSDVVIHYNLQKILAGMGLAGGILNGDLVDGVQQEATHGRISYQADIEQHYETEDASDTDVDQGDIIDGGATITGEVYDNANAAFTGQSEEDQSCDSLSISTGAVSKDIYSVLHGGAYDYSPGGSTHISPGDTVTYLLRYSMPLSSIEDFELTDYLPLPIFDIDASGWSFNNTVYDGTNGAPGVGEWAYTDNDTFHSLTGVPDPTVAVNGAQNSISFDWTSYHNQSGAADNNSVIEIVFSVATSDKPFANGLSLTNQVQATEQGTPLEDHTTDAIIQVVLDEPDLTIAKTAVPVSGVDAGDPVTFTVQVDNTGASAAFDTIIKDTLPSGFDQNTTSFTVERDGTALVAGTDFNWVGGGLDSDMATTADNFFADPGADGIYGTADDGSNGGIELIDVGGTGALGVGQSLVITYTLVASDTVQPGQTMTNTATITNFAGAEGADDHTSEDLSDTAMVTTTEPLVVKAVTGTGETSTQGNNVVIGETVEYSVTITLPEGESHDFQLEDYLDNGLALVSIDSITNPDGNLVSSYGSWDSIRTSHASVTNSGTRFSLDFGNITNSDRDNGSNEQIVITYTAVVLNVSGNQQDTHLDNRARVSWDDPDNTGSTARTSWVDSPDVIVQEPDLQIVKEVWDPSSGSWVDADDVASSVHYDQGDSIDYRFTVEHSGSSHEDAFDAVFSDTLPADIDWSGASVTIVSDSAGLNGSTVSLAGNTLSAAWDDILSGETTVFTVTGGLLQTASAGQVITNTGNLTWESVDSNRLPGNPISQYNTNSFERTGDPNDPGGSANDYSDSDAAVINVTGSIDKIDPSPSSYTIGDTVSYTINVTVPDGTTGDLIVKDTLPVGLSYISGSGVVVAGTFDGTLDTTPTITQSGNDLLFGFGDVNATDTGANDNTFTITFDALVTNIAANSSGSSLTNQVSMSFTDPANPAGSSLTIEDPTDPTVHVTEPRITTTKQVEDVDGGAGDSQADNLQDVMRYTARFTNTGTSTAYEVSALDTLPPGLGNLTLESAVYHNTGAGTDTDISASTSGVDNGNDTISFASTDGDSWDVAVGDYIEVKYTVEVLGAWFVSGNHTNSIDADWSSRDGTDPAERIYDDTAARNPGLSQDGTQDTATATFTVPRGDANLGDRVWFDADADRSQDVGETGIGGVHVITTVDVGGTLYTATAITDVNGEYNFTHLQGAPYTVTVDSSTLPAGMVQTFDYEWNSPVGDGLNHTAQYTLANNETFTGVDFGYTGIGSIGDFVWYDTNQDGVQNESGMGINGASVTLRGDLDGDGIYEYSATTTTADDSSGNPGYYIFEHLPFVNYTVTVDSMPNNLTHETYDLDGTGTLDTTVVSEAAIAAVTDVTNADFGYVGTGSIGNRIWEDTNADGVQDGGEPGLGGVTVTLSGVDLNNDGTSDTLTTVTAADGSYSFAGLPPGDYTVTVDSTSMSSDYIQSGDPDAIKDNSSSHVLSLGENYTEMNFGYTKTGSIGDTVWFDADGNGVQNGSEPGFSGVKVTLVGDVDLDGTPDTLTTYTDADGHYLFNTLPVGNYSITVDTATLPGGIRQTFDNDGLATADTTSVTLGYDEDNQITDFGYTGTGSIGDQLWIDQNQNGRMDSGELPLAGVKICIGIDLDGDGRPDYTETTVTNGAGNYIFDNLPAGAHTICVDPSTLPAGVQQVFDPDGRLDNGTTVNLRAGEHNRSTDFGYISSTELNNSLPGEGVISTGLLSDPLLFFQASGGRMGKRSFPSRQSLLSGPHRFYRYLRFTADMPSPGQLCHSFYMI</sequence>
<accession>A0A8D5G018</accession>
<feature type="compositionally biased region" description="Polar residues" evidence="4">
    <location>
        <begin position="1260"/>
        <end position="1270"/>
    </location>
</feature>
<dbReference type="GO" id="GO:0005576">
    <property type="term" value="C:extracellular region"/>
    <property type="evidence" value="ECO:0007669"/>
    <property type="project" value="UniProtKB-SubCell"/>
</dbReference>
<dbReference type="InterPro" id="IPR051417">
    <property type="entry name" value="SDr/BOS_complex"/>
</dbReference>
<evidence type="ECO:0000256" key="1">
    <source>
        <dbReference type="ARBA" id="ARBA00004613"/>
    </source>
</evidence>
<dbReference type="InterPro" id="IPR047589">
    <property type="entry name" value="DUF11_rpt"/>
</dbReference>
<protein>
    <recommendedName>
        <fullName evidence="9">DUF11 domain-containing protein</fullName>
    </recommendedName>
</protein>
<dbReference type="NCBIfam" id="TIGR01451">
    <property type="entry name" value="B_ant_repeat"/>
    <property type="match status" value="3"/>
</dbReference>
<dbReference type="PANTHER" id="PTHR23303">
    <property type="entry name" value="CARBOXYPEPTIDASE REGULATORY REGION-CONTAINING"/>
    <property type="match status" value="1"/>
</dbReference>
<dbReference type="EMBL" id="AP024086">
    <property type="protein sequence ID" value="BCL63077.1"/>
    <property type="molecule type" value="Genomic_DNA"/>
</dbReference>
<evidence type="ECO:0000256" key="3">
    <source>
        <dbReference type="ARBA" id="ARBA00022729"/>
    </source>
</evidence>
<dbReference type="InterPro" id="IPR001434">
    <property type="entry name" value="OmcB-like_DUF11"/>
</dbReference>
<evidence type="ECO:0000313" key="7">
    <source>
        <dbReference type="EMBL" id="BCL63077.1"/>
    </source>
</evidence>
<dbReference type="Pfam" id="PF01345">
    <property type="entry name" value="DUF11"/>
    <property type="match status" value="1"/>
</dbReference>
<dbReference type="Proteomes" id="UP000826725">
    <property type="component" value="Chromosome"/>
</dbReference>
<feature type="domain" description="DUF11" evidence="5">
    <location>
        <begin position="779"/>
        <end position="839"/>
    </location>
</feature>
<keyword evidence="3" id="KW-0732">Signal</keyword>
<evidence type="ECO:0008006" key="9">
    <source>
        <dbReference type="Google" id="ProtNLM"/>
    </source>
</evidence>
<dbReference type="NCBIfam" id="TIGR04226">
    <property type="entry name" value="RrgB_K2N_iso_D2"/>
    <property type="match status" value="2"/>
</dbReference>
<feature type="domain" description="SD-repeat containing protein B" evidence="6">
    <location>
        <begin position="2081"/>
        <end position="2188"/>
    </location>
</feature>
<comment type="subcellular location">
    <subcellularLocation>
        <location evidence="1">Secreted</location>
    </subcellularLocation>
</comment>